<keyword evidence="3" id="KW-1185">Reference proteome</keyword>
<comment type="similarity">
    <text evidence="1">Belongs to the REF/SRPP family.</text>
</comment>
<reference evidence="3" key="1">
    <citation type="journal article" date="2014" name="Nat. Commun.">
        <title>The emerging biofuel crop Camelina sativa retains a highly undifferentiated hexaploid genome structure.</title>
        <authorList>
            <person name="Kagale S."/>
            <person name="Koh C."/>
            <person name="Nixon J."/>
            <person name="Bollina V."/>
            <person name="Clarke W.E."/>
            <person name="Tuteja R."/>
            <person name="Spillane C."/>
            <person name="Robinson S.J."/>
            <person name="Links M.G."/>
            <person name="Clarke C."/>
            <person name="Higgins E.E."/>
            <person name="Huebert T."/>
            <person name="Sharpe A.G."/>
            <person name="Parkin I.A."/>
        </authorList>
    </citation>
    <scope>NUCLEOTIDE SEQUENCE [LARGE SCALE GENOMIC DNA]</scope>
    <source>
        <strain evidence="3">cv. DH55</strain>
    </source>
</reference>
<name>A0ABM0WPH2_CAMSA</name>
<sequence>MAKQVVTSAHVLIYKATEKAQSFVKEARTGGPNAAFNYAATEYKCFVWGRKLPPWLQTCLVTDMSQMGYSSLVFFQWPLLMILWRLVRTKKGEDTATVDGNKEEATAPTDGNIV</sequence>
<gene>
    <name evidence="4" type="primary">LOC104753659</name>
</gene>
<accession>A0ABM0WPH2</accession>
<evidence type="ECO:0000256" key="2">
    <source>
        <dbReference type="SAM" id="MobiDB-lite"/>
    </source>
</evidence>
<feature type="compositionally biased region" description="Basic and acidic residues" evidence="2">
    <location>
        <begin position="91"/>
        <end position="105"/>
    </location>
</feature>
<dbReference type="Proteomes" id="UP000694864">
    <property type="component" value="Chromosome 16"/>
</dbReference>
<proteinExistence type="inferred from homology"/>
<dbReference type="Pfam" id="PF05755">
    <property type="entry name" value="REF"/>
    <property type="match status" value="1"/>
</dbReference>
<dbReference type="GeneID" id="104753659"/>
<reference evidence="4" key="2">
    <citation type="submission" date="2025-08" db="UniProtKB">
        <authorList>
            <consortium name="RefSeq"/>
        </authorList>
    </citation>
    <scope>IDENTIFICATION</scope>
    <source>
        <tissue evidence="4">Leaf</tissue>
    </source>
</reference>
<organism evidence="3 4">
    <name type="scientific">Camelina sativa</name>
    <name type="common">False flax</name>
    <name type="synonym">Myagrum sativum</name>
    <dbReference type="NCBI Taxonomy" id="90675"/>
    <lineage>
        <taxon>Eukaryota</taxon>
        <taxon>Viridiplantae</taxon>
        <taxon>Streptophyta</taxon>
        <taxon>Embryophyta</taxon>
        <taxon>Tracheophyta</taxon>
        <taxon>Spermatophyta</taxon>
        <taxon>Magnoliopsida</taxon>
        <taxon>eudicotyledons</taxon>
        <taxon>Gunneridae</taxon>
        <taxon>Pentapetalae</taxon>
        <taxon>rosids</taxon>
        <taxon>malvids</taxon>
        <taxon>Brassicales</taxon>
        <taxon>Brassicaceae</taxon>
        <taxon>Camelineae</taxon>
        <taxon>Camelina</taxon>
    </lineage>
</organism>
<dbReference type="RefSeq" id="XP_010474182.1">
    <property type="nucleotide sequence ID" value="XM_010475880.1"/>
</dbReference>
<dbReference type="InterPro" id="IPR008802">
    <property type="entry name" value="REF"/>
</dbReference>
<evidence type="ECO:0000256" key="1">
    <source>
        <dbReference type="ARBA" id="ARBA00009737"/>
    </source>
</evidence>
<feature type="region of interest" description="Disordered" evidence="2">
    <location>
        <begin position="91"/>
        <end position="114"/>
    </location>
</feature>
<evidence type="ECO:0000313" key="4">
    <source>
        <dbReference type="RefSeq" id="XP_010474182.1"/>
    </source>
</evidence>
<evidence type="ECO:0000313" key="3">
    <source>
        <dbReference type="Proteomes" id="UP000694864"/>
    </source>
</evidence>
<protein>
    <submittedName>
        <fullName evidence="4">REF/SRPP-like protein At1g67360</fullName>
    </submittedName>
</protein>